<organism evidence="2 4">
    <name type="scientific">Rhizobium tibeticum</name>
    <dbReference type="NCBI Taxonomy" id="501024"/>
    <lineage>
        <taxon>Bacteria</taxon>
        <taxon>Pseudomonadati</taxon>
        <taxon>Pseudomonadota</taxon>
        <taxon>Alphaproteobacteria</taxon>
        <taxon>Hyphomicrobiales</taxon>
        <taxon>Rhizobiaceae</taxon>
        <taxon>Rhizobium/Agrobacterium group</taxon>
        <taxon>Rhizobium</taxon>
    </lineage>
</organism>
<reference evidence="2" key="1">
    <citation type="submission" date="2016-10" db="EMBL/GenBank/DDBJ databases">
        <authorList>
            <person name="de Groot N.N."/>
        </authorList>
    </citation>
    <scope>NUCLEOTIDE SEQUENCE [LARGE SCALE GENOMIC DNA]</scope>
    <source>
        <strain evidence="2">CCBAU85039</strain>
    </source>
</reference>
<evidence type="ECO:0000313" key="2">
    <source>
        <dbReference type="EMBL" id="SEI04551.1"/>
    </source>
</evidence>
<dbReference type="RefSeq" id="WP_072377938.1">
    <property type="nucleotide sequence ID" value="NZ_FNXB01000021.1"/>
</dbReference>
<dbReference type="Proteomes" id="UP000198939">
    <property type="component" value="Unassembled WGS sequence"/>
</dbReference>
<evidence type="ECO:0000256" key="1">
    <source>
        <dbReference type="SAM" id="SignalP"/>
    </source>
</evidence>
<protein>
    <recommendedName>
        <fullName evidence="6">FG-GAP repeat</fullName>
    </recommendedName>
</protein>
<dbReference type="EMBL" id="FOCV01000019">
    <property type="protein sequence ID" value="SEO54062.1"/>
    <property type="molecule type" value="Genomic_DNA"/>
</dbReference>
<reference evidence="4" key="3">
    <citation type="submission" date="2016-10" db="EMBL/GenBank/DDBJ databases">
        <authorList>
            <person name="Wibberg D."/>
        </authorList>
    </citation>
    <scope>NUCLEOTIDE SEQUENCE [LARGE SCALE GENOMIC DNA]</scope>
</reference>
<dbReference type="SUPFAM" id="SSF69318">
    <property type="entry name" value="Integrin alpha N-terminal domain"/>
    <property type="match status" value="1"/>
</dbReference>
<gene>
    <name evidence="2" type="ORF">RTCCBAU85039_3960</name>
    <name evidence="3" type="ORF">SAMN05216228_101948</name>
</gene>
<feature type="signal peptide" evidence="1">
    <location>
        <begin position="1"/>
        <end position="20"/>
    </location>
</feature>
<dbReference type="AlphaFoldDB" id="A0A1H8QIN0"/>
<evidence type="ECO:0000313" key="5">
    <source>
        <dbReference type="Proteomes" id="UP000198939"/>
    </source>
</evidence>
<sequence>MFKFVLIAGLALSTAFTARAEQIDPARIVDAAMGDWDGDGRADLAMLVAPVDSASDDQIGIYIYLRDADHELLRLSLSAPNKIWGSTSADGVFGQEPSLKAVGKSSIAIHSQNSAIGRDRWDQTLTIAYRNKQFVVAGYTYNHYDTLDPNAGSSCDYNALAGKLQKNGKDVKTEPRVIPIAQWNDDTGQSICGQ</sequence>
<dbReference type="InterPro" id="IPR028994">
    <property type="entry name" value="Integrin_alpha_N"/>
</dbReference>
<keyword evidence="1" id="KW-0732">Signal</keyword>
<feature type="chain" id="PRO_5030029728" description="FG-GAP repeat" evidence="1">
    <location>
        <begin position="21"/>
        <end position="194"/>
    </location>
</feature>
<accession>A0A1H8QIN0</accession>
<evidence type="ECO:0000313" key="3">
    <source>
        <dbReference type="EMBL" id="SEO54062.1"/>
    </source>
</evidence>
<evidence type="ECO:0008006" key="6">
    <source>
        <dbReference type="Google" id="ProtNLM"/>
    </source>
</evidence>
<dbReference type="Proteomes" id="UP000183063">
    <property type="component" value="Unassembled WGS sequence"/>
</dbReference>
<dbReference type="OrthoDB" id="9804182at2"/>
<name>A0A1H8QIN0_9HYPH</name>
<dbReference type="EMBL" id="FNXB01000021">
    <property type="protein sequence ID" value="SEI04551.1"/>
    <property type="molecule type" value="Genomic_DNA"/>
</dbReference>
<evidence type="ECO:0000313" key="4">
    <source>
        <dbReference type="Proteomes" id="UP000183063"/>
    </source>
</evidence>
<reference evidence="3 5" key="2">
    <citation type="submission" date="2016-10" db="EMBL/GenBank/DDBJ databases">
        <authorList>
            <person name="Varghese N."/>
            <person name="Submissions S."/>
        </authorList>
    </citation>
    <scope>NUCLEOTIDE SEQUENCE [LARGE SCALE GENOMIC DNA]</scope>
    <source>
        <strain evidence="3 5">CGMCC 1.7071</strain>
    </source>
</reference>
<keyword evidence="5" id="KW-1185">Reference proteome</keyword>
<proteinExistence type="predicted"/>